<dbReference type="AlphaFoldDB" id="A0A915NR08"/>
<dbReference type="Gene3D" id="1.20.1070.10">
    <property type="entry name" value="Rhodopsin 7-helix transmembrane proteins"/>
    <property type="match status" value="1"/>
</dbReference>
<keyword evidence="1" id="KW-0472">Membrane</keyword>
<evidence type="ECO:0000256" key="1">
    <source>
        <dbReference type="SAM" id="Phobius"/>
    </source>
</evidence>
<protein>
    <submittedName>
        <fullName evidence="3">G_PROTEIN_RECEP_F1_2 domain-containing protein</fullName>
    </submittedName>
</protein>
<evidence type="ECO:0000313" key="3">
    <source>
        <dbReference type="WBParaSite" id="scf7180000421085.g6264"/>
    </source>
</evidence>
<keyword evidence="1" id="KW-0812">Transmembrane</keyword>
<name>A0A915NR08_9BILA</name>
<feature type="transmembrane region" description="Helical" evidence="1">
    <location>
        <begin position="12"/>
        <end position="38"/>
    </location>
</feature>
<organism evidence="2 3">
    <name type="scientific">Meloidogyne floridensis</name>
    <dbReference type="NCBI Taxonomy" id="298350"/>
    <lineage>
        <taxon>Eukaryota</taxon>
        <taxon>Metazoa</taxon>
        <taxon>Ecdysozoa</taxon>
        <taxon>Nematoda</taxon>
        <taxon>Chromadorea</taxon>
        <taxon>Rhabditida</taxon>
        <taxon>Tylenchina</taxon>
        <taxon>Tylenchomorpha</taxon>
        <taxon>Tylenchoidea</taxon>
        <taxon>Meloidogynidae</taxon>
        <taxon>Meloidogyninae</taxon>
        <taxon>Meloidogyne</taxon>
    </lineage>
</organism>
<dbReference type="SUPFAM" id="SSF81321">
    <property type="entry name" value="Family A G protein-coupled receptor-like"/>
    <property type="match status" value="1"/>
</dbReference>
<feature type="transmembrane region" description="Helical" evidence="1">
    <location>
        <begin position="172"/>
        <end position="191"/>
    </location>
</feature>
<accession>A0A915NR08</accession>
<keyword evidence="1" id="KW-1133">Transmembrane helix</keyword>
<sequence length="299" mass="34975">MLYKDYRQNSCYRIMFGVCIADIFQLLANGLFILLGLLNFDLSEDFEKVGFLDYVSVGRWYKRCKLEYSVLFTITIGIEPLHVICVGIVYVFVSPYCGIHFTRKFYWSYANQYPWTETVRDIEYKSTGVICVGIVCVFVSPYCGIHFTRKFYWSYANQYPWTETVRDIEYKSTGFLPLITFIAYISIVCILKWRRGNQNTGEILSRQERRILLQTSSQFLPLSLLMICVNPILYLALNVQFRERFLLMICCRKEKKNKFVMAIPPKTNFAKIIPTGNNLVNTYTNNGPKRVNSMPQISK</sequence>
<keyword evidence="2" id="KW-1185">Reference proteome</keyword>
<dbReference type="WBParaSite" id="scf7180000421085.g6264">
    <property type="protein sequence ID" value="scf7180000421085.g6264"/>
    <property type="gene ID" value="scf7180000421085.g6264"/>
</dbReference>
<feature type="transmembrane region" description="Helical" evidence="1">
    <location>
        <begin position="129"/>
        <end position="152"/>
    </location>
</feature>
<dbReference type="Proteomes" id="UP000887560">
    <property type="component" value="Unplaced"/>
</dbReference>
<evidence type="ECO:0000313" key="2">
    <source>
        <dbReference type="Proteomes" id="UP000887560"/>
    </source>
</evidence>
<feature type="transmembrane region" description="Helical" evidence="1">
    <location>
        <begin position="211"/>
        <end position="237"/>
    </location>
</feature>
<feature type="transmembrane region" description="Helical" evidence="1">
    <location>
        <begin position="68"/>
        <end position="93"/>
    </location>
</feature>
<proteinExistence type="predicted"/>
<reference evidence="3" key="1">
    <citation type="submission" date="2022-11" db="UniProtKB">
        <authorList>
            <consortium name="WormBaseParasite"/>
        </authorList>
    </citation>
    <scope>IDENTIFICATION</scope>
</reference>